<sequence length="90" mass="9293">MSTVSMASKLFASLLVAASVSSVAAINDNRGVLNEDSAAVTTDPSFDAQRYNEGVNTSNANSGATDVDTRAANTNAGGTFDESSQLKPRY</sequence>
<dbReference type="EMBL" id="CP106753">
    <property type="protein sequence ID" value="UXY14450.1"/>
    <property type="molecule type" value="Genomic_DNA"/>
</dbReference>
<feature type="signal peptide" evidence="2">
    <location>
        <begin position="1"/>
        <end position="24"/>
    </location>
</feature>
<feature type="chain" id="PRO_5046289412" evidence="2">
    <location>
        <begin position="25"/>
        <end position="90"/>
    </location>
</feature>
<feature type="region of interest" description="Disordered" evidence="1">
    <location>
        <begin position="44"/>
        <end position="90"/>
    </location>
</feature>
<proteinExistence type="predicted"/>
<organism evidence="3 4">
    <name type="scientific">Chitiniphilus purpureus</name>
    <dbReference type="NCBI Taxonomy" id="2981137"/>
    <lineage>
        <taxon>Bacteria</taxon>
        <taxon>Pseudomonadati</taxon>
        <taxon>Pseudomonadota</taxon>
        <taxon>Betaproteobacteria</taxon>
        <taxon>Neisseriales</taxon>
        <taxon>Chitinibacteraceae</taxon>
        <taxon>Chitiniphilus</taxon>
    </lineage>
</organism>
<keyword evidence="4" id="KW-1185">Reference proteome</keyword>
<evidence type="ECO:0000313" key="3">
    <source>
        <dbReference type="EMBL" id="UXY14450.1"/>
    </source>
</evidence>
<gene>
    <name evidence="3" type="ORF">N8I74_14145</name>
</gene>
<feature type="compositionally biased region" description="Polar residues" evidence="1">
    <location>
        <begin position="54"/>
        <end position="64"/>
    </location>
</feature>
<keyword evidence="2" id="KW-0732">Signal</keyword>
<dbReference type="RefSeq" id="WP_263123750.1">
    <property type="nucleotide sequence ID" value="NZ_CP106753.1"/>
</dbReference>
<dbReference type="Proteomes" id="UP001061302">
    <property type="component" value="Chromosome"/>
</dbReference>
<evidence type="ECO:0000256" key="2">
    <source>
        <dbReference type="SAM" id="SignalP"/>
    </source>
</evidence>
<reference evidence="3" key="1">
    <citation type="submission" date="2022-10" db="EMBL/GenBank/DDBJ databases">
        <title>Chitiniphilus purpureus sp. nov., a novel chitin-degrading bacterium isolated from crawfish pond sediment.</title>
        <authorList>
            <person name="Li K."/>
        </authorList>
    </citation>
    <scope>NUCLEOTIDE SEQUENCE</scope>
    <source>
        <strain evidence="3">CD1</strain>
    </source>
</reference>
<evidence type="ECO:0000256" key="1">
    <source>
        <dbReference type="SAM" id="MobiDB-lite"/>
    </source>
</evidence>
<accession>A0ABY6DJC9</accession>
<evidence type="ECO:0000313" key="4">
    <source>
        <dbReference type="Proteomes" id="UP001061302"/>
    </source>
</evidence>
<name>A0ABY6DJC9_9NEIS</name>
<protein>
    <submittedName>
        <fullName evidence="3">Uncharacterized protein</fullName>
    </submittedName>
</protein>
<feature type="compositionally biased region" description="Polar residues" evidence="1">
    <location>
        <begin position="71"/>
        <end position="90"/>
    </location>
</feature>